<keyword evidence="1" id="KW-0732">Signal</keyword>
<gene>
    <name evidence="5" type="ORF">KIH39_16760</name>
</gene>
<feature type="chain" id="PRO_5034855223" evidence="1">
    <location>
        <begin position="19"/>
        <end position="753"/>
    </location>
</feature>
<dbReference type="KEGG" id="tsph:KIH39_16760"/>
<dbReference type="PANTHER" id="PTHR42915:SF1">
    <property type="entry name" value="PEPTIDOGLYCAN BETA-N-ACETYLMURAMIDASE NAMZ"/>
    <property type="match status" value="1"/>
</dbReference>
<dbReference type="Pfam" id="PF07075">
    <property type="entry name" value="NamZ_N"/>
    <property type="match status" value="1"/>
</dbReference>
<organism evidence="5 6">
    <name type="scientific">Telmatocola sphagniphila</name>
    <dbReference type="NCBI Taxonomy" id="1123043"/>
    <lineage>
        <taxon>Bacteria</taxon>
        <taxon>Pseudomonadati</taxon>
        <taxon>Planctomycetota</taxon>
        <taxon>Planctomycetia</taxon>
        <taxon>Gemmatales</taxon>
        <taxon>Gemmataceae</taxon>
    </lineage>
</organism>
<evidence type="ECO:0000313" key="5">
    <source>
        <dbReference type="EMBL" id="QVL30500.1"/>
    </source>
</evidence>
<dbReference type="InterPro" id="IPR012338">
    <property type="entry name" value="Beta-lactam/transpept-like"/>
</dbReference>
<keyword evidence="6" id="KW-1185">Reference proteome</keyword>
<reference evidence="5" key="1">
    <citation type="submission" date="2021-05" db="EMBL/GenBank/DDBJ databases">
        <title>Complete genome sequence of the cellulolytic planctomycete Telmatocola sphagniphila SP2T and characterization of the first cellulase from planctomycetes.</title>
        <authorList>
            <person name="Rakitin A.L."/>
            <person name="Beletsky A.V."/>
            <person name="Naumoff D.G."/>
            <person name="Kulichevskaya I.S."/>
            <person name="Mardanov A.V."/>
            <person name="Ravin N.V."/>
            <person name="Dedysh S.N."/>
        </authorList>
    </citation>
    <scope>NUCLEOTIDE SEQUENCE</scope>
    <source>
        <strain evidence="5">SP2T</strain>
    </source>
</reference>
<evidence type="ECO:0000313" key="6">
    <source>
        <dbReference type="Proteomes" id="UP000676194"/>
    </source>
</evidence>
<dbReference type="Pfam" id="PF00144">
    <property type="entry name" value="Beta-lactamase"/>
    <property type="match status" value="1"/>
</dbReference>
<dbReference type="Proteomes" id="UP000676194">
    <property type="component" value="Chromosome"/>
</dbReference>
<dbReference type="AlphaFoldDB" id="A0A8E6B4Z9"/>
<dbReference type="Gene3D" id="3.40.50.12170">
    <property type="entry name" value="Uncharacterised protein PF07075, DUF1343"/>
    <property type="match status" value="1"/>
</dbReference>
<name>A0A8E6B4Z9_9BACT</name>
<dbReference type="Pfam" id="PF20732">
    <property type="entry name" value="NamZ_C"/>
    <property type="match status" value="1"/>
</dbReference>
<dbReference type="Gene3D" id="3.40.710.10">
    <property type="entry name" value="DD-peptidase/beta-lactamase superfamily"/>
    <property type="match status" value="1"/>
</dbReference>
<evidence type="ECO:0000256" key="1">
    <source>
        <dbReference type="SAM" id="SignalP"/>
    </source>
</evidence>
<dbReference type="SUPFAM" id="SSF56601">
    <property type="entry name" value="beta-lactamase/transpeptidase-like"/>
    <property type="match status" value="1"/>
</dbReference>
<feature type="domain" description="Beta-lactamase-related" evidence="2">
    <location>
        <begin position="28"/>
        <end position="360"/>
    </location>
</feature>
<dbReference type="EMBL" id="CP074694">
    <property type="protein sequence ID" value="QVL30500.1"/>
    <property type="molecule type" value="Genomic_DNA"/>
</dbReference>
<dbReference type="GO" id="GO:0033922">
    <property type="term" value="F:peptidoglycan beta-N-acetylmuramidase activity"/>
    <property type="evidence" value="ECO:0007669"/>
    <property type="project" value="InterPro"/>
</dbReference>
<protein>
    <submittedName>
        <fullName evidence="5">DUF1343 domain-containing protein</fullName>
    </submittedName>
</protein>
<dbReference type="InterPro" id="IPR008302">
    <property type="entry name" value="NamZ"/>
</dbReference>
<evidence type="ECO:0000259" key="2">
    <source>
        <dbReference type="Pfam" id="PF00144"/>
    </source>
</evidence>
<dbReference type="InterPro" id="IPR048503">
    <property type="entry name" value="NamZ_C"/>
</dbReference>
<evidence type="ECO:0000259" key="4">
    <source>
        <dbReference type="Pfam" id="PF20732"/>
    </source>
</evidence>
<feature type="domain" description="Peptidoglycan beta-N-acetylmuramidase NamZ C-terminal" evidence="4">
    <location>
        <begin position="603"/>
        <end position="752"/>
    </location>
</feature>
<accession>A0A8E6B4Z9</accession>
<dbReference type="PANTHER" id="PTHR42915">
    <property type="entry name" value="HYPOTHETICAL 460 KDA PROTEIN IN FEUA-SIGW INTERGENIC REGION [PRECURSOR]"/>
    <property type="match status" value="1"/>
</dbReference>
<proteinExistence type="predicted"/>
<sequence length="753" mass="82881">MKRLLLILLLIITPPASAQSTAPLEKIRTTVEAAIARGELPGAVVLVNRNSKTLYFQAIGQRAIAPKPEAMTPDTIFDLASLTKPIATAACIWKLVEEGKLKVTDRVSQYWPEFTGAGKEKITIDQLLLHTSGLMADNALSDYQSGKESAFKKICKLPVEAEPGVRFKYSDVGYIVLGHLVERVSGTSLNDFATKNIFAPLGLKDTRYLPEAEKKNRIAPTGKRDGQILRGVVHDPRAHALEGVAGHAGLFAPAEDLLRYAQMLLQEGELKGLRIFKPETVKQMLEPAAIPGGFRSRGWDVDTAYTAQAGTLFNRRKGFGHTGFTGTSLWVDRETKTIILILTNRVHPDDKGNVTPLRRAIANLVAEDIGLSAPEENVATGIDVLQAAKFDLLQGKRIGLVTNQTGVDRLGNSTIDILHQAPGVKLIALFSPEHGIRGALDQANIGDTIDEKTKLPIYSLYAGKRRKPTADMLKDIDLVVYDIQDIGCRFYTYVSTLGNVLEAAHENGKGVVVLDRPNPIGGVLVQGPVRDASRDSFVAYHTLPVRHGMTIGELAQILNEERGWRVPLQIVKLKNSKRGDTFDRTGLRWVNPSPNMRSLTAALLYPGIGLLETTNLSVGRGTDRPFEWVGAPYIDGKRLAAELKKARLPGVSFVPTNLTPSSSKFEKEICGGVSILITDWETFDPLKTGFAFMLSLRKLYPEAWSIKNLDTLLVHKTTIEAIQKGTDLDSMMKAYEPELKTFLDRRKRFLLYP</sequence>
<dbReference type="RefSeq" id="WP_213494371.1">
    <property type="nucleotide sequence ID" value="NZ_CP074694.1"/>
</dbReference>
<feature type="signal peptide" evidence="1">
    <location>
        <begin position="1"/>
        <end position="18"/>
    </location>
</feature>
<dbReference type="InterPro" id="IPR048502">
    <property type="entry name" value="NamZ_N"/>
</dbReference>
<dbReference type="Gene3D" id="3.90.1150.140">
    <property type="match status" value="1"/>
</dbReference>
<dbReference type="InterPro" id="IPR001466">
    <property type="entry name" value="Beta-lactam-related"/>
</dbReference>
<evidence type="ECO:0000259" key="3">
    <source>
        <dbReference type="Pfam" id="PF07075"/>
    </source>
</evidence>
<feature type="domain" description="Peptidoglycan beta-N-acetylmuramidase NamZ N-terminal" evidence="3">
    <location>
        <begin position="398"/>
        <end position="599"/>
    </location>
</feature>